<dbReference type="HOGENOM" id="CLU_2700773_0_0_14"/>
<dbReference type="EMBL" id="CP003510">
    <property type="protein sequence ID" value="AFP79379.1"/>
    <property type="molecule type" value="Genomic_DNA"/>
</dbReference>
<organism evidence="1 2">
    <name type="scientific">Mycoplasmoides gallisepticum WI01_2001.043-13-2P</name>
    <dbReference type="NCBI Taxonomy" id="1159201"/>
    <lineage>
        <taxon>Bacteria</taxon>
        <taxon>Bacillati</taxon>
        <taxon>Mycoplasmatota</taxon>
        <taxon>Mycoplasmoidales</taxon>
        <taxon>Mycoplasmoidaceae</taxon>
        <taxon>Mycoplasmoides</taxon>
    </lineage>
</organism>
<dbReference type="AlphaFoldDB" id="J3T9K2"/>
<proteinExistence type="predicted"/>
<sequence length="73" mass="8422">MVAKKKRLADQINLYSQVLESQYKQIGSAKDSEVGSYKSNLSAYTAYIDWTYNLIQVMLILHLIKADQNHKEN</sequence>
<dbReference type="Proteomes" id="UP000003940">
    <property type="component" value="Chromosome"/>
</dbReference>
<gene>
    <name evidence="1" type="ORF">HFMG01WIA_4012</name>
</gene>
<evidence type="ECO:0000313" key="1">
    <source>
        <dbReference type="EMBL" id="AFP79379.1"/>
    </source>
</evidence>
<name>J3T9K2_MYCGL</name>
<reference evidence="1 2" key="1">
    <citation type="journal article" date="2012" name="Microbiology">
        <title>Extensive variation in surface lipoprotein gene content and genomic changes associated with virulence during evolution of a novel North American house finch epizootic strain of Mycoplasma gallisepticum.</title>
        <authorList>
            <person name="Tulman E.R."/>
            <person name="Liao X."/>
            <person name="Szczepanek S.M."/>
            <person name="Ley D.H."/>
            <person name="Kutish G.F."/>
            <person name="Geary S.J."/>
        </authorList>
    </citation>
    <scope>NUCLEOTIDE SEQUENCE [LARGE SCALE GENOMIC DNA]</scope>
    <source>
        <strain evidence="2">House finch-associated</strain>
    </source>
</reference>
<dbReference type="KEGG" id="mgw:HFMG01WIA_4012"/>
<evidence type="ECO:0000313" key="2">
    <source>
        <dbReference type="Proteomes" id="UP000003940"/>
    </source>
</evidence>
<protein>
    <submittedName>
        <fullName evidence="1">Uncharacterized protein</fullName>
    </submittedName>
</protein>
<accession>J3T9K2</accession>